<dbReference type="InterPro" id="IPR013486">
    <property type="entry name" value="SpoIID/LytB"/>
</dbReference>
<dbReference type="RefSeq" id="WP_265262540.1">
    <property type="nucleotide sequence ID" value="NZ_JAIHOM010000003.1"/>
</dbReference>
<dbReference type="PANTHER" id="PTHR30032:SF4">
    <property type="entry name" value="AMIDASE ENHANCER"/>
    <property type="match status" value="1"/>
</dbReference>
<evidence type="ECO:0000313" key="4">
    <source>
        <dbReference type="Proteomes" id="UP001526426"/>
    </source>
</evidence>
<dbReference type="InterPro" id="IPR051922">
    <property type="entry name" value="Bact_Sporulation_Assoc"/>
</dbReference>
<dbReference type="InterPro" id="IPR013693">
    <property type="entry name" value="SpoIID/LytB_N"/>
</dbReference>
<feature type="domain" description="Sporulation stage II protein D amidase enhancer LytB N-terminal" evidence="2">
    <location>
        <begin position="213"/>
        <end position="302"/>
    </location>
</feature>
<protein>
    <submittedName>
        <fullName evidence="3">SpoIID/LytB domain-containing protein</fullName>
    </submittedName>
</protein>
<evidence type="ECO:0000313" key="3">
    <source>
        <dbReference type="EMBL" id="MCW6034883.1"/>
    </source>
</evidence>
<accession>A0ABT3L055</accession>
<evidence type="ECO:0000259" key="2">
    <source>
        <dbReference type="Pfam" id="PF08486"/>
    </source>
</evidence>
<keyword evidence="1" id="KW-0732">Signal</keyword>
<organism evidence="3 4">
    <name type="scientific">Spirulina subsalsa FACHB-351</name>
    <dbReference type="NCBI Taxonomy" id="234711"/>
    <lineage>
        <taxon>Bacteria</taxon>
        <taxon>Bacillati</taxon>
        <taxon>Cyanobacteriota</taxon>
        <taxon>Cyanophyceae</taxon>
        <taxon>Spirulinales</taxon>
        <taxon>Spirulinaceae</taxon>
        <taxon>Spirulina</taxon>
    </lineage>
</organism>
<dbReference type="NCBIfam" id="TIGR02669">
    <property type="entry name" value="SpoIID_LytB"/>
    <property type="match status" value="1"/>
</dbReference>
<dbReference type="EMBL" id="JAIHOM010000003">
    <property type="protein sequence ID" value="MCW6034883.1"/>
    <property type="molecule type" value="Genomic_DNA"/>
</dbReference>
<comment type="caution">
    <text evidence="3">The sequence shown here is derived from an EMBL/GenBank/DDBJ whole genome shotgun (WGS) entry which is preliminary data.</text>
</comment>
<keyword evidence="4" id="KW-1185">Reference proteome</keyword>
<name>A0ABT3L055_9CYAN</name>
<proteinExistence type="predicted"/>
<dbReference type="Pfam" id="PF08486">
    <property type="entry name" value="SpoIID"/>
    <property type="match status" value="1"/>
</dbReference>
<dbReference type="PANTHER" id="PTHR30032">
    <property type="entry name" value="N-ACETYLMURAMOYL-L-ALANINE AMIDASE-RELATED"/>
    <property type="match status" value="1"/>
</dbReference>
<reference evidence="3 4" key="1">
    <citation type="submission" date="2021-08" db="EMBL/GenBank/DDBJ databases">
        <title>Draft genome sequence of Spirulina subsalsa with high tolerance to salinity and hype-accumulation of phycocyanin.</title>
        <authorList>
            <person name="Pei H."/>
            <person name="Jiang L."/>
        </authorList>
    </citation>
    <scope>NUCLEOTIDE SEQUENCE [LARGE SCALE GENOMIC DNA]</scope>
    <source>
        <strain evidence="3 4">FACHB-351</strain>
    </source>
</reference>
<dbReference type="Proteomes" id="UP001526426">
    <property type="component" value="Unassembled WGS sequence"/>
</dbReference>
<sequence>MFKTSLLILLPLSLLSVNPSLAQATVTIDVGIVQRFGEEDSDRLTLSGSDNTPLTLEFLAGDGSTQTVTTPSVTLEIVRQPQENPLVREWVVLSDHATFETAENSAKAWQEKGIEVEVTQPGRWQVWAKRDVYNTPLLRRMLIQNLQEAGESEIYLQSEVLETTPVVSFVVGNFRYNRANFAIRSANNRIRVNDGTNQYVYAGDLRIQPNAYGDFTLVNNIDIETYLRGVVPHEIGPNAPYNAVEAQAIIARTYALRNLRRFKADNYELCATVHCQVYRGLTGTVERSDRAITATAGLVLTYNNELVDALYSAHSGGTTSPFEDTWDGEPRPYLQAQVDAVTPPWDLTARPLNNEQAFREFMSLQTGLNGSNSSVFRWSRESSIEELTADLNRYLERTKHPLAGINRILSMEVAERSVAGRILRFVVETDKGTVELHKTEARSAFGPPRSTLFYVDPIRDGNQNLTGYRFVGGGFGHGVGLSQYSSYTLANLGWNATRILEFYYPGAKVEPLNDSLVFYPED</sequence>
<evidence type="ECO:0000256" key="1">
    <source>
        <dbReference type="SAM" id="SignalP"/>
    </source>
</evidence>
<feature type="signal peptide" evidence="1">
    <location>
        <begin position="1"/>
        <end position="22"/>
    </location>
</feature>
<gene>
    <name evidence="3" type="ORF">K4A83_01150</name>
</gene>
<feature type="chain" id="PRO_5045173030" evidence="1">
    <location>
        <begin position="23"/>
        <end position="522"/>
    </location>
</feature>